<dbReference type="GO" id="GO:0005739">
    <property type="term" value="C:mitochondrion"/>
    <property type="evidence" value="ECO:0007669"/>
    <property type="project" value="UniProtKB-SubCell"/>
</dbReference>
<dbReference type="AlphaFoldDB" id="A0A7K5Z7J1"/>
<comment type="subcellular location">
    <subcellularLocation>
        <location evidence="12">Nucleus</location>
    </subcellularLocation>
    <subcellularLocation>
        <location evidence="12">Cytoplasm</location>
    </subcellularLocation>
    <subcellularLocation>
        <location evidence="12">Mitochondrion</location>
    </subcellularLocation>
</comment>
<comment type="caution">
    <text evidence="14">The sequence shown here is derived from an EMBL/GenBank/DDBJ whole genome shotgun (WGS) entry which is preliminary data.</text>
</comment>
<dbReference type="Gene3D" id="3.60.10.10">
    <property type="entry name" value="Endonuclease/exonuclease/phosphatase"/>
    <property type="match status" value="1"/>
</dbReference>
<evidence type="ECO:0000256" key="2">
    <source>
        <dbReference type="ARBA" id="ARBA00001936"/>
    </source>
</evidence>
<dbReference type="GO" id="GO:0046872">
    <property type="term" value="F:metal ion binding"/>
    <property type="evidence" value="ECO:0007669"/>
    <property type="project" value="UniProtKB-KW"/>
</dbReference>
<feature type="binding site" evidence="10">
    <location>
        <position position="224"/>
    </location>
    <ligand>
        <name>Mg(2+)</name>
        <dbReference type="ChEBI" id="CHEBI:18420"/>
        <label>1</label>
    </ligand>
</feature>
<keyword evidence="12" id="KW-0963">Cytoplasm</keyword>
<gene>
    <name evidence="14" type="primary">Apex1</name>
    <name evidence="14" type="ORF">PTEBUR_R11650</name>
</gene>
<dbReference type="SUPFAM" id="SSF56219">
    <property type="entry name" value="DNase I-like"/>
    <property type="match status" value="1"/>
</dbReference>
<feature type="non-terminal residue" evidence="14">
    <location>
        <position position="234"/>
    </location>
</feature>
<keyword evidence="12" id="KW-0238">DNA-binding</keyword>
<dbReference type="EC" id="3.1.11.2" evidence="12"/>
<dbReference type="CDD" id="cd09087">
    <property type="entry name" value="Ape1-like_AP-endo"/>
    <property type="match status" value="1"/>
</dbReference>
<keyword evidence="12" id="KW-0496">Mitochondrion</keyword>
<proteinExistence type="inferred from homology"/>
<dbReference type="EMBL" id="VYZE01003991">
    <property type="protein sequence ID" value="NWU73662.1"/>
    <property type="molecule type" value="Genomic_DNA"/>
</dbReference>
<dbReference type="EC" id="3.1.21.-" evidence="12"/>
<evidence type="ECO:0000256" key="9">
    <source>
        <dbReference type="PIRSR" id="PIRSR604808-1"/>
    </source>
</evidence>
<evidence type="ECO:0000256" key="7">
    <source>
        <dbReference type="ARBA" id="ARBA00022842"/>
    </source>
</evidence>
<keyword evidence="10" id="KW-0464">Manganese</keyword>
<dbReference type="InterPro" id="IPR020847">
    <property type="entry name" value="AP_endonuclease_F1_BS"/>
</dbReference>
<dbReference type="PROSITE" id="PS51435">
    <property type="entry name" value="AP_NUCLEASE_F1_4"/>
    <property type="match status" value="1"/>
</dbReference>
<evidence type="ECO:0000256" key="10">
    <source>
        <dbReference type="PIRSR" id="PIRSR604808-2"/>
    </source>
</evidence>
<feature type="binding site" evidence="10">
    <location>
        <position position="127"/>
    </location>
    <ligand>
        <name>Mg(2+)</name>
        <dbReference type="ChEBI" id="CHEBI:18420"/>
        <label>1</label>
    </ligand>
</feature>
<keyword evidence="4 10" id="KW-0479">Metal-binding</keyword>
<dbReference type="PROSITE" id="PS00726">
    <property type="entry name" value="AP_NUCLEASE_F1_1"/>
    <property type="match status" value="1"/>
</dbReference>
<dbReference type="InterPro" id="IPR005135">
    <property type="entry name" value="Endo/exonuclease/phosphatase"/>
</dbReference>
<sequence>WVEEEAPDVLCLQETKVGAGAVPPELRGCSQFPHQYWASAAQQPGYSGVGLLSRREPLAVTYGIGESPVQTSRVITAEFPSLYVVCAYVPNAGRGLVRLDYRQRWDSAFRSYLTSLDARKPLALCGDLNVAHSEIDLRNPSTNRRSAGFTPQEREGFGELLGAGFLDTFRHLYPTTPYAYTFWTYLGGARERNVGWRLDYFLLSRRLQGALCDSKIRHRVMGSDHCPISLYLAL</sequence>
<dbReference type="GO" id="GO:0016829">
    <property type="term" value="F:lyase activity"/>
    <property type="evidence" value="ECO:0007669"/>
    <property type="project" value="UniProtKB-KW"/>
</dbReference>
<protein>
    <recommendedName>
        <fullName evidence="12">DNA repair nuclease/redox regulator APEX1</fullName>
        <shortName evidence="12">APEN</shortName>
        <shortName evidence="12">REF-1</shortName>
        <ecNumber evidence="12">3.1.11.2</ecNumber>
        <ecNumber evidence="12">3.1.21.-</ecNumber>
    </recommendedName>
    <alternativeName>
        <fullName evidence="12">APEX nuclease</fullName>
    </alternativeName>
    <alternativeName>
        <fullName evidence="12">Apurinic-apyrimidinic endonuclease 1</fullName>
    </alternativeName>
    <alternativeName>
        <fullName evidence="12">Redox factor-1</fullName>
    </alternativeName>
    <component>
        <recommendedName>
            <fullName evidence="12">DNA repair nuclease/redox regulator APEX1, mitochondrial</fullName>
        </recommendedName>
    </component>
</protein>
<feature type="active site" evidence="9">
    <location>
        <position position="88"/>
    </location>
</feature>
<comment type="cofactor">
    <cofactor evidence="10 12">
        <name>Mg(2+)</name>
        <dbReference type="ChEBI" id="CHEBI:18420"/>
    </cofactor>
    <cofactor evidence="10 12">
        <name>Mn(2+)</name>
        <dbReference type="ChEBI" id="CHEBI:29035"/>
    </cofactor>
    <text evidence="10 12">Probably binds two magnesium or manganese ions per subunit.</text>
</comment>
<evidence type="ECO:0000256" key="11">
    <source>
        <dbReference type="PIRSR" id="PIRSR604808-3"/>
    </source>
</evidence>
<name>A0A7K5Z7J1_9AVES</name>
<evidence type="ECO:0000256" key="8">
    <source>
        <dbReference type="ARBA" id="ARBA00023204"/>
    </source>
</evidence>
<evidence type="ECO:0000256" key="6">
    <source>
        <dbReference type="ARBA" id="ARBA00022801"/>
    </source>
</evidence>
<feature type="site" description="Interaction with DNA substrate" evidence="11">
    <location>
        <position position="225"/>
    </location>
</feature>
<evidence type="ECO:0000313" key="15">
    <source>
        <dbReference type="Proteomes" id="UP000522270"/>
    </source>
</evidence>
<dbReference type="NCBIfam" id="TIGR00195">
    <property type="entry name" value="exoDNase_III"/>
    <property type="match status" value="1"/>
</dbReference>
<dbReference type="Proteomes" id="UP000522270">
    <property type="component" value="Unassembled WGS sequence"/>
</dbReference>
<dbReference type="InterPro" id="IPR004808">
    <property type="entry name" value="AP_endonuc_1"/>
</dbReference>
<feature type="binding site" evidence="10">
    <location>
        <position position="14"/>
    </location>
    <ligand>
        <name>Mg(2+)</name>
        <dbReference type="ChEBI" id="CHEBI:18420"/>
        <label>1</label>
    </ligand>
</feature>
<feature type="site" description="Transition state stabilizer" evidence="11">
    <location>
        <position position="129"/>
    </location>
</feature>
<dbReference type="GO" id="GO:0003906">
    <property type="term" value="F:DNA-(apurinic or apyrimidinic site) endonuclease activity"/>
    <property type="evidence" value="ECO:0007669"/>
    <property type="project" value="TreeGrafter"/>
</dbReference>
<dbReference type="InterPro" id="IPR036691">
    <property type="entry name" value="Endo/exonu/phosph_ase_sf"/>
</dbReference>
<feature type="non-terminal residue" evidence="14">
    <location>
        <position position="1"/>
    </location>
</feature>
<dbReference type="GO" id="GO:0006284">
    <property type="term" value="P:base-excision repair"/>
    <property type="evidence" value="ECO:0007669"/>
    <property type="project" value="TreeGrafter"/>
</dbReference>
<comment type="similarity">
    <text evidence="3 12">Belongs to the DNA repair enzymes AP/ExoA family.</text>
</comment>
<evidence type="ECO:0000259" key="13">
    <source>
        <dbReference type="Pfam" id="PF03372"/>
    </source>
</evidence>
<keyword evidence="12" id="KW-0539">Nucleus</keyword>
<comment type="catalytic activity">
    <reaction evidence="1">
        <text>Exonucleolytic cleavage in the 3'- to 5'-direction to yield nucleoside 5'-phosphates.</text>
        <dbReference type="EC" id="3.1.11.2"/>
    </reaction>
</comment>
<dbReference type="PROSITE" id="PS00728">
    <property type="entry name" value="AP_NUCLEASE_F1_3"/>
    <property type="match status" value="1"/>
</dbReference>
<keyword evidence="15" id="KW-1185">Reference proteome</keyword>
<evidence type="ECO:0000256" key="3">
    <source>
        <dbReference type="ARBA" id="ARBA00007092"/>
    </source>
</evidence>
<keyword evidence="12" id="KW-0540">Nuclease</keyword>
<keyword evidence="5 12" id="KW-0227">DNA damage</keyword>
<evidence type="ECO:0000256" key="4">
    <source>
        <dbReference type="ARBA" id="ARBA00022723"/>
    </source>
</evidence>
<evidence type="ECO:0000256" key="5">
    <source>
        <dbReference type="ARBA" id="ARBA00022763"/>
    </source>
</evidence>
<feature type="binding site" evidence="10">
    <location>
        <position position="129"/>
    </location>
    <ligand>
        <name>Mg(2+)</name>
        <dbReference type="ChEBI" id="CHEBI:18420"/>
        <label>1</label>
    </ligand>
</feature>
<evidence type="ECO:0000256" key="1">
    <source>
        <dbReference type="ARBA" id="ARBA00000493"/>
    </source>
</evidence>
<reference evidence="14 15" key="1">
    <citation type="submission" date="2019-09" db="EMBL/GenBank/DDBJ databases">
        <title>Bird 10,000 Genomes (B10K) Project - Family phase.</title>
        <authorList>
            <person name="Zhang G."/>
        </authorList>
    </citation>
    <scope>NUCLEOTIDE SEQUENCE [LARGE SCALE GENOMIC DNA]</scope>
    <source>
        <strain evidence="14">B10K-DU-027-49</strain>
        <tissue evidence="14">Muscle</tissue>
    </source>
</reference>
<dbReference type="GO" id="GO:0003677">
    <property type="term" value="F:DNA binding"/>
    <property type="evidence" value="ECO:0007669"/>
    <property type="project" value="UniProtKB-KW"/>
</dbReference>
<dbReference type="OrthoDB" id="498125at2759"/>
<dbReference type="GO" id="GO:0008081">
    <property type="term" value="F:phosphoric diester hydrolase activity"/>
    <property type="evidence" value="ECO:0007669"/>
    <property type="project" value="TreeGrafter"/>
</dbReference>
<evidence type="ECO:0000313" key="14">
    <source>
        <dbReference type="EMBL" id="NWU73662.1"/>
    </source>
</evidence>
<dbReference type="PROSITE" id="PS00727">
    <property type="entry name" value="AP_NUCLEASE_F1_2"/>
    <property type="match status" value="1"/>
</dbReference>
<keyword evidence="14" id="KW-0456">Lyase</keyword>
<dbReference type="GO" id="GO:0005634">
    <property type="term" value="C:nucleus"/>
    <property type="evidence" value="ECO:0007669"/>
    <property type="project" value="UniProtKB-SubCell"/>
</dbReference>
<feature type="domain" description="Endonuclease/exonuclease/phosphatase" evidence="13">
    <location>
        <begin position="1"/>
        <end position="225"/>
    </location>
</feature>
<dbReference type="PANTHER" id="PTHR22748:SF6">
    <property type="entry name" value="DNA-(APURINIC OR APYRIMIDINIC SITE) ENDONUCLEASE"/>
    <property type="match status" value="1"/>
</dbReference>
<dbReference type="PANTHER" id="PTHR22748">
    <property type="entry name" value="AP ENDONUCLEASE"/>
    <property type="match status" value="1"/>
</dbReference>
<dbReference type="Pfam" id="PF03372">
    <property type="entry name" value="Exo_endo_phos"/>
    <property type="match status" value="1"/>
</dbReference>
<keyword evidence="12" id="KW-0255">Endonuclease</keyword>
<keyword evidence="6 12" id="KW-0378">Hydrolase</keyword>
<dbReference type="NCBIfam" id="TIGR00633">
    <property type="entry name" value="xth"/>
    <property type="match status" value="1"/>
</dbReference>
<evidence type="ECO:0000256" key="12">
    <source>
        <dbReference type="RuleBase" id="RU362131"/>
    </source>
</evidence>
<feature type="active site" description="Proton donor/acceptor" evidence="9">
    <location>
        <position position="127"/>
    </location>
</feature>
<comment type="cofactor">
    <cofactor evidence="2">
        <name>Mn(2+)</name>
        <dbReference type="ChEBI" id="CHEBI:29035"/>
    </cofactor>
</comment>
<dbReference type="GO" id="GO:0008311">
    <property type="term" value="F:double-stranded DNA 3'-5' DNA exonuclease activity"/>
    <property type="evidence" value="ECO:0007669"/>
    <property type="project" value="UniProtKB-EC"/>
</dbReference>
<keyword evidence="8 12" id="KW-0234">DNA repair</keyword>
<feature type="site" description="Important for catalytic activity" evidence="11">
    <location>
        <position position="199"/>
    </location>
</feature>
<organism evidence="14 15">
    <name type="scientific">Pterocles burchelli</name>
    <dbReference type="NCBI Taxonomy" id="2585816"/>
    <lineage>
        <taxon>Eukaryota</taxon>
        <taxon>Metazoa</taxon>
        <taxon>Chordata</taxon>
        <taxon>Craniata</taxon>
        <taxon>Vertebrata</taxon>
        <taxon>Euteleostomi</taxon>
        <taxon>Archelosauria</taxon>
        <taxon>Archosauria</taxon>
        <taxon>Dinosauria</taxon>
        <taxon>Saurischia</taxon>
        <taxon>Theropoda</taxon>
        <taxon>Coelurosauria</taxon>
        <taxon>Aves</taxon>
        <taxon>Neognathae</taxon>
        <taxon>Neoaves</taxon>
        <taxon>Columbimorphae</taxon>
        <taxon>Pterocliformes</taxon>
        <taxon>Pteroclidae</taxon>
        <taxon>Pterocles</taxon>
    </lineage>
</organism>
<comment type="function">
    <text evidence="12">Initiates repair of AP sites in DNA by catalyzing hydrolytic incision of the phosphodiester backbone immediately adjacent to the damage, generating a single-strand break with 5'-deoxyribose phosphate and 3'-hydroxyl ends.</text>
</comment>
<feature type="active site" description="Proton acceptor" evidence="9">
    <location>
        <position position="225"/>
    </location>
</feature>
<accession>A0A7K5Z7J1</accession>
<keyword evidence="7 10" id="KW-0460">Magnesium</keyword>
<dbReference type="InterPro" id="IPR020848">
    <property type="entry name" value="AP_endonuclease_F1_CS"/>
</dbReference>
<feature type="binding site" evidence="10">
    <location>
        <position position="225"/>
    </location>
    <ligand>
        <name>Mg(2+)</name>
        <dbReference type="ChEBI" id="CHEBI:18420"/>
        <label>1</label>
    </ligand>
</feature>